<proteinExistence type="predicted"/>
<protein>
    <submittedName>
        <fullName evidence="1">Uncharacterized protein</fullName>
    </submittedName>
</protein>
<organism evidence="1 2">
    <name type="scientific">Pseudomonas syringae pv. actinidiae</name>
    <dbReference type="NCBI Taxonomy" id="103796"/>
    <lineage>
        <taxon>Bacteria</taxon>
        <taxon>Pseudomonadati</taxon>
        <taxon>Pseudomonadota</taxon>
        <taxon>Gammaproteobacteria</taxon>
        <taxon>Pseudomonadales</taxon>
        <taxon>Pseudomonadaceae</taxon>
        <taxon>Pseudomonas</taxon>
        <taxon>Pseudomonas syringae</taxon>
    </lineage>
</organism>
<gene>
    <name evidence="1" type="ORF">KPSA3_03928</name>
</gene>
<evidence type="ECO:0000313" key="1">
    <source>
        <dbReference type="EMBL" id="GBH17951.1"/>
    </source>
</evidence>
<dbReference type="Proteomes" id="UP000248291">
    <property type="component" value="Unassembled WGS sequence"/>
</dbReference>
<evidence type="ECO:0000313" key="2">
    <source>
        <dbReference type="Proteomes" id="UP000248291"/>
    </source>
</evidence>
<name>A0AAN4Q6B3_PSESF</name>
<reference evidence="1 2" key="1">
    <citation type="submission" date="2018-04" db="EMBL/GenBank/DDBJ databases">
        <title>Draft genome sequence of Pseudomonas syringae pv. actinidiae biovar 3 strains isolated from kiwifruit in Kagawa prefecture.</title>
        <authorList>
            <person name="Tabuchi M."/>
            <person name="Saito M."/>
            <person name="Fujiwara S."/>
            <person name="Sasa N."/>
            <person name="Akimitsu K."/>
            <person name="Gomi K."/>
            <person name="Konishi-Sugita S."/>
            <person name="Hamano K."/>
            <person name="Kataoka I."/>
        </authorList>
    </citation>
    <scope>NUCLEOTIDE SEQUENCE [LARGE SCALE GENOMIC DNA]</scope>
    <source>
        <strain evidence="1 2">MAFF212211</strain>
    </source>
</reference>
<accession>A0AAN4Q6B3</accession>
<dbReference type="AlphaFoldDB" id="A0AAN4Q6B3"/>
<comment type="caution">
    <text evidence="1">The sequence shown here is derived from an EMBL/GenBank/DDBJ whole genome shotgun (WGS) entry which is preliminary data.</text>
</comment>
<sequence>MADKYFSTVRYFRFTEQNHIFCPGRYTDFIESQRKTTNQQGLQSAICKFLITEQT</sequence>
<dbReference type="EMBL" id="BGKA01000129">
    <property type="protein sequence ID" value="GBH17951.1"/>
    <property type="molecule type" value="Genomic_DNA"/>
</dbReference>